<gene>
    <name evidence="2" type="ORF">AB8S09_11365</name>
</gene>
<keyword evidence="1" id="KW-0812">Transmembrane</keyword>
<feature type="transmembrane region" description="Helical" evidence="1">
    <location>
        <begin position="103"/>
        <end position="120"/>
    </location>
</feature>
<dbReference type="Proteomes" id="UP001565220">
    <property type="component" value="Unassembled WGS sequence"/>
</dbReference>
<evidence type="ECO:0000256" key="1">
    <source>
        <dbReference type="SAM" id="Phobius"/>
    </source>
</evidence>
<dbReference type="EMBL" id="JBGFFE010000017">
    <property type="protein sequence ID" value="MEY8764231.1"/>
    <property type="molecule type" value="Genomic_DNA"/>
</dbReference>
<feature type="transmembrane region" description="Helical" evidence="1">
    <location>
        <begin position="6"/>
        <end position="25"/>
    </location>
</feature>
<reference evidence="2 3" key="1">
    <citation type="submission" date="2024-08" db="EMBL/GenBank/DDBJ databases">
        <title>Clostridium lapicellarii sp. nov., and Clostridium renhuaiense sp. nov., two species isolated from the mud in a fermentation cellar used for producing sauce-flavour Chinese liquors.</title>
        <authorList>
            <person name="Yang F."/>
            <person name="Wang H."/>
            <person name="Chen L.Q."/>
            <person name="Zhou N."/>
            <person name="Lu J.J."/>
            <person name="Pu X.X."/>
            <person name="Wan B."/>
            <person name="Wang L."/>
            <person name="Liu S.J."/>
        </authorList>
    </citation>
    <scope>NUCLEOTIDE SEQUENCE [LARGE SCALE GENOMIC DNA]</scope>
    <source>
        <strain evidence="2 3">MT-113</strain>
    </source>
</reference>
<evidence type="ECO:0000313" key="3">
    <source>
        <dbReference type="Proteomes" id="UP001565220"/>
    </source>
</evidence>
<accession>A0ABV4DZ94</accession>
<feature type="transmembrane region" description="Helical" evidence="1">
    <location>
        <begin position="126"/>
        <end position="144"/>
    </location>
</feature>
<proteinExistence type="predicted"/>
<feature type="transmembrane region" description="Helical" evidence="1">
    <location>
        <begin position="63"/>
        <end position="96"/>
    </location>
</feature>
<dbReference type="RefSeq" id="WP_294180306.1">
    <property type="nucleotide sequence ID" value="NZ_JBGFFE010000017.1"/>
</dbReference>
<evidence type="ECO:0000313" key="2">
    <source>
        <dbReference type="EMBL" id="MEY8764231.1"/>
    </source>
</evidence>
<keyword evidence="1" id="KW-0472">Membrane</keyword>
<keyword evidence="3" id="KW-1185">Reference proteome</keyword>
<sequence>MLKLHWIEIFLRCIPEMLLIIWGIYTVAQKSFNKRNYIILSCSMGLYSFLVRELPIYFGVHTVIITVSIISIMIIQGIPLLASIYGTLAMLLLLIISESSNKFILYILGIPFNFTNINPIKKSILTFPSLIILFLSILVLKNIVKRTDLHILK</sequence>
<organism evidence="2 3">
    <name type="scientific">Clostridium lapidicellarium</name>
    <dbReference type="NCBI Taxonomy" id="3240931"/>
    <lineage>
        <taxon>Bacteria</taxon>
        <taxon>Bacillati</taxon>
        <taxon>Bacillota</taxon>
        <taxon>Clostridia</taxon>
        <taxon>Eubacteriales</taxon>
        <taxon>Clostridiaceae</taxon>
        <taxon>Clostridium</taxon>
    </lineage>
</organism>
<comment type="caution">
    <text evidence="2">The sequence shown here is derived from an EMBL/GenBank/DDBJ whole genome shotgun (WGS) entry which is preliminary data.</text>
</comment>
<keyword evidence="1" id="KW-1133">Transmembrane helix</keyword>
<name>A0ABV4DZ94_9CLOT</name>
<evidence type="ECO:0008006" key="4">
    <source>
        <dbReference type="Google" id="ProtNLM"/>
    </source>
</evidence>
<protein>
    <recommendedName>
        <fullName evidence="4">Histidine kinase</fullName>
    </recommendedName>
</protein>